<evidence type="ECO:0000259" key="5">
    <source>
        <dbReference type="PROSITE" id="PS50977"/>
    </source>
</evidence>
<keyword evidence="2 4" id="KW-0238">DNA-binding</keyword>
<organism evidence="6 7">
    <name type="scientific">Tersicoccus solisilvae</name>
    <dbReference type="NCBI Taxonomy" id="1882339"/>
    <lineage>
        <taxon>Bacteria</taxon>
        <taxon>Bacillati</taxon>
        <taxon>Actinomycetota</taxon>
        <taxon>Actinomycetes</taxon>
        <taxon>Micrococcales</taxon>
        <taxon>Micrococcaceae</taxon>
        <taxon>Tersicoccus</taxon>
    </lineage>
</organism>
<name>A0ABQ1PPS6_9MICC</name>
<dbReference type="EMBL" id="BMJI01000032">
    <property type="protein sequence ID" value="GGD00704.1"/>
    <property type="molecule type" value="Genomic_DNA"/>
</dbReference>
<evidence type="ECO:0000256" key="2">
    <source>
        <dbReference type="ARBA" id="ARBA00023125"/>
    </source>
</evidence>
<dbReference type="Proteomes" id="UP000597761">
    <property type="component" value="Unassembled WGS sequence"/>
</dbReference>
<dbReference type="InterPro" id="IPR050109">
    <property type="entry name" value="HTH-type_TetR-like_transc_reg"/>
</dbReference>
<evidence type="ECO:0000256" key="4">
    <source>
        <dbReference type="PROSITE-ProRule" id="PRU00335"/>
    </source>
</evidence>
<evidence type="ECO:0000256" key="3">
    <source>
        <dbReference type="ARBA" id="ARBA00023163"/>
    </source>
</evidence>
<dbReference type="SUPFAM" id="SSF46689">
    <property type="entry name" value="Homeodomain-like"/>
    <property type="match status" value="1"/>
</dbReference>
<dbReference type="InterPro" id="IPR001647">
    <property type="entry name" value="HTH_TetR"/>
</dbReference>
<dbReference type="InterPro" id="IPR036271">
    <property type="entry name" value="Tet_transcr_reg_TetR-rel_C_sf"/>
</dbReference>
<keyword evidence="1" id="KW-0805">Transcription regulation</keyword>
<comment type="caution">
    <text evidence="6">The sequence shown here is derived from an EMBL/GenBank/DDBJ whole genome shotgun (WGS) entry which is preliminary data.</text>
</comment>
<proteinExistence type="predicted"/>
<keyword evidence="3" id="KW-0804">Transcription</keyword>
<dbReference type="SUPFAM" id="SSF48498">
    <property type="entry name" value="Tetracyclin repressor-like, C-terminal domain"/>
    <property type="match status" value="1"/>
</dbReference>
<protein>
    <recommendedName>
        <fullName evidence="5">HTH tetR-type domain-containing protein</fullName>
    </recommendedName>
</protein>
<gene>
    <name evidence="6" type="ORF">GCM10011512_29460</name>
</gene>
<feature type="DNA-binding region" description="H-T-H motif" evidence="4">
    <location>
        <begin position="2"/>
        <end position="21"/>
    </location>
</feature>
<feature type="domain" description="HTH tetR-type" evidence="5">
    <location>
        <begin position="1"/>
        <end position="39"/>
    </location>
</feature>
<evidence type="ECO:0000256" key="1">
    <source>
        <dbReference type="ARBA" id="ARBA00023015"/>
    </source>
</evidence>
<dbReference type="Gene3D" id="1.10.357.10">
    <property type="entry name" value="Tetracycline Repressor, domain 2"/>
    <property type="match status" value="1"/>
</dbReference>
<evidence type="ECO:0000313" key="6">
    <source>
        <dbReference type="EMBL" id="GGD00704.1"/>
    </source>
</evidence>
<evidence type="ECO:0000313" key="7">
    <source>
        <dbReference type="Proteomes" id="UP000597761"/>
    </source>
</evidence>
<keyword evidence="7" id="KW-1185">Reference proteome</keyword>
<sequence length="180" mass="19890">MRLADIAEEAGVHSASVLYYYPDVQELFAEVFAKGSAQYAEQRESQVARARTSRERLEACISSGIPWPGAPEEASRILYELIPVVLRHAKAAEQYERFVDRQAALYERILDEGQRSGDFRLVLPAPVLARSFVALEDGYGVSVLTGTMSAEQEKEWLLQYARTVAPGARDDAGSADFTGS</sequence>
<dbReference type="InterPro" id="IPR009057">
    <property type="entry name" value="Homeodomain-like_sf"/>
</dbReference>
<dbReference type="PANTHER" id="PTHR30055:SF234">
    <property type="entry name" value="HTH-TYPE TRANSCRIPTIONAL REGULATOR BETI"/>
    <property type="match status" value="1"/>
</dbReference>
<dbReference type="PROSITE" id="PS50977">
    <property type="entry name" value="HTH_TETR_2"/>
    <property type="match status" value="1"/>
</dbReference>
<reference evidence="7" key="1">
    <citation type="journal article" date="2019" name="Int. J. Syst. Evol. Microbiol.">
        <title>The Global Catalogue of Microorganisms (GCM) 10K type strain sequencing project: providing services to taxonomists for standard genome sequencing and annotation.</title>
        <authorList>
            <consortium name="The Broad Institute Genomics Platform"/>
            <consortium name="The Broad Institute Genome Sequencing Center for Infectious Disease"/>
            <person name="Wu L."/>
            <person name="Ma J."/>
        </authorList>
    </citation>
    <scope>NUCLEOTIDE SEQUENCE [LARGE SCALE GENOMIC DNA]</scope>
    <source>
        <strain evidence="7">CGMCC 1.15480</strain>
    </source>
</reference>
<accession>A0ABQ1PPS6</accession>
<dbReference type="PANTHER" id="PTHR30055">
    <property type="entry name" value="HTH-TYPE TRANSCRIPTIONAL REGULATOR RUTR"/>
    <property type="match status" value="1"/>
</dbReference>